<sequence length="485" mass="55370">MSEKLELAKKRMAEIQSQIASSEEQKKRLPRFHFSSPCGWINDPNGFCFFKGEFHLFAQWHPYSTQWGPMHWCHASSKNLVKWKHLSPALAPDSQADCEGCFSGSAIEQDGKLYVAYTGVSKKADSTIQNQCVAFFDGNEFVKSKFNPILTTGDIPFEYDAEHFRDPKIWRDGEKFFLAAVLKKKDGRGALVIFESANFEKWNFLGIADEEKTSRSAMWECPDIFSLGGKTVFIVSPQEMQAEEKGGFNKGNNTVYFLGEFKKDECKFVRENSDFTMLDLGMDFYAAQTMQDSSGRRIMIAWMQNWDSYNTPQNYLWSGMMTFPRELKIENGKLFQTPVRELKDFFGKEISGKISGEKKFALRHCAMKLKIVPKRGESEKLNVKIGGEKQFAFFEFDGEKIQLSFNRENTIKGGGSMNKKSIRVELDENGELNLLCLIDTSSVEIFINGGEKVFTNTFFISSEENSLALSSTFYNDVKFSLNEIL</sequence>
<dbReference type="InterPro" id="IPR013189">
    <property type="entry name" value="Glyco_hydro_32_C"/>
</dbReference>
<dbReference type="Gene3D" id="2.60.120.560">
    <property type="entry name" value="Exo-inulinase, domain 1"/>
    <property type="match status" value="1"/>
</dbReference>
<dbReference type="InterPro" id="IPR013148">
    <property type="entry name" value="Glyco_hydro_32_N"/>
</dbReference>
<dbReference type="EMBL" id="MN577574">
    <property type="protein sequence ID" value="QGT51518.1"/>
    <property type="molecule type" value="Genomic_DNA"/>
</dbReference>
<gene>
    <name evidence="8" type="ORF">Unknown280_2100</name>
</gene>
<feature type="domain" description="Glycosyl hydrolase family 32 N-terminal" evidence="6">
    <location>
        <begin position="33"/>
        <end position="338"/>
    </location>
</feature>
<dbReference type="Gene3D" id="2.115.10.20">
    <property type="entry name" value="Glycosyl hydrolase domain, family 43"/>
    <property type="match status" value="1"/>
</dbReference>
<name>A0A650EQE3_9SPIO</name>
<dbReference type="UniPathway" id="UPA00238"/>
<dbReference type="InterPro" id="IPR001362">
    <property type="entry name" value="Glyco_hydro_32"/>
</dbReference>
<dbReference type="Pfam" id="PF00251">
    <property type="entry name" value="Glyco_hydro_32N"/>
    <property type="match status" value="1"/>
</dbReference>
<evidence type="ECO:0000256" key="2">
    <source>
        <dbReference type="ARBA" id="ARBA00022801"/>
    </source>
</evidence>
<evidence type="ECO:0000256" key="5">
    <source>
        <dbReference type="RuleBase" id="RU365015"/>
    </source>
</evidence>
<keyword evidence="5" id="KW-0963">Cytoplasm</keyword>
<reference evidence="8" key="1">
    <citation type="journal article" date="2020" name="J. ISSAAS">
        <title>Lactobacilli and other gastrointestinal microbiota of Peromyscus leucopus, reservoir host for agents of Lyme disease and other zoonoses in North America.</title>
        <authorList>
            <person name="Milovic A."/>
            <person name="Bassam K."/>
            <person name="Shao H."/>
            <person name="Chatzistamou I."/>
            <person name="Tufts D.M."/>
            <person name="Diuk-Wasser M."/>
            <person name="Barbour A.G."/>
        </authorList>
    </citation>
    <scope>NUCLEOTIDE SEQUENCE</scope>
    <source>
        <strain evidence="8">LL50</strain>
    </source>
</reference>
<dbReference type="NCBIfam" id="TIGR01322">
    <property type="entry name" value="scrB_fam"/>
    <property type="match status" value="1"/>
</dbReference>
<dbReference type="AlphaFoldDB" id="A0A650EQE3"/>
<dbReference type="EC" id="3.2.1.26" evidence="4"/>
<comment type="similarity">
    <text evidence="1 4">Belongs to the glycosyl hydrolase 32 family.</text>
</comment>
<dbReference type="CDD" id="cd08996">
    <property type="entry name" value="GH32_FFase"/>
    <property type="match status" value="1"/>
</dbReference>
<evidence type="ECO:0000256" key="4">
    <source>
        <dbReference type="RuleBase" id="RU362110"/>
    </source>
</evidence>
<dbReference type="SUPFAM" id="SSF75005">
    <property type="entry name" value="Arabinanase/levansucrase/invertase"/>
    <property type="match status" value="1"/>
</dbReference>
<dbReference type="GO" id="GO:0005737">
    <property type="term" value="C:cytoplasm"/>
    <property type="evidence" value="ECO:0007669"/>
    <property type="project" value="UniProtKB-SubCell"/>
</dbReference>
<proteinExistence type="inferred from homology"/>
<dbReference type="PANTHER" id="PTHR43101">
    <property type="entry name" value="BETA-FRUCTOSIDASE"/>
    <property type="match status" value="1"/>
</dbReference>
<dbReference type="Pfam" id="PF08244">
    <property type="entry name" value="Glyco_hydro_32C"/>
    <property type="match status" value="1"/>
</dbReference>
<dbReference type="InterPro" id="IPR006232">
    <property type="entry name" value="Suc6P_hydrolase"/>
</dbReference>
<organism evidence="8">
    <name type="scientific">uncultured Spirochaetaceae bacterium</name>
    <dbReference type="NCBI Taxonomy" id="201186"/>
    <lineage>
        <taxon>Bacteria</taxon>
        <taxon>Pseudomonadati</taxon>
        <taxon>Spirochaetota</taxon>
        <taxon>Spirochaetia</taxon>
        <taxon>Spirochaetales</taxon>
        <taxon>Spirochaetaceae</taxon>
        <taxon>environmental samples</taxon>
    </lineage>
</organism>
<evidence type="ECO:0000256" key="3">
    <source>
        <dbReference type="ARBA" id="ARBA00023295"/>
    </source>
</evidence>
<dbReference type="InterPro" id="IPR023296">
    <property type="entry name" value="Glyco_hydro_beta-prop_sf"/>
</dbReference>
<comment type="function">
    <text evidence="5">Enables the bacterium to metabolize sucrose as a sole carbon source.</text>
</comment>
<keyword evidence="2 4" id="KW-0378">Hydrolase</keyword>
<keyword evidence="3 4" id="KW-0326">Glycosidase</keyword>
<evidence type="ECO:0000313" key="8">
    <source>
        <dbReference type="EMBL" id="QGT51518.1"/>
    </source>
</evidence>
<dbReference type="InterPro" id="IPR051214">
    <property type="entry name" value="GH32_Enzymes"/>
</dbReference>
<evidence type="ECO:0000256" key="1">
    <source>
        <dbReference type="ARBA" id="ARBA00009902"/>
    </source>
</evidence>
<dbReference type="InterPro" id="IPR013320">
    <property type="entry name" value="ConA-like_dom_sf"/>
</dbReference>
<dbReference type="GO" id="GO:0005985">
    <property type="term" value="P:sucrose metabolic process"/>
    <property type="evidence" value="ECO:0007669"/>
    <property type="project" value="UniProtKB-UniPathway"/>
</dbReference>
<dbReference type="GO" id="GO:0004564">
    <property type="term" value="F:beta-fructofuranosidase activity"/>
    <property type="evidence" value="ECO:0007669"/>
    <property type="project" value="UniProtKB-EC"/>
</dbReference>
<comment type="subcellular location">
    <subcellularLocation>
        <location evidence="5">Cytoplasm</location>
    </subcellularLocation>
</comment>
<keyword evidence="5" id="KW-0119">Carbohydrate metabolism</keyword>
<comment type="pathway">
    <text evidence="5">Glycan biosynthesis; sucrose metabolism.</text>
</comment>
<comment type="catalytic activity">
    <reaction evidence="4">
        <text>Hydrolysis of terminal non-reducing beta-D-fructofuranoside residues in beta-D-fructofuranosides.</text>
        <dbReference type="EC" id="3.2.1.26"/>
    </reaction>
</comment>
<dbReference type="SUPFAM" id="SSF49899">
    <property type="entry name" value="Concanavalin A-like lectins/glucanases"/>
    <property type="match status" value="1"/>
</dbReference>
<protein>
    <recommendedName>
        <fullName evidence="4">Sucrose-6-phosphate hydrolase</fullName>
        <ecNumber evidence="4">3.2.1.26</ecNumber>
    </recommendedName>
    <alternativeName>
        <fullName evidence="5">Invertase</fullName>
    </alternativeName>
</protein>
<dbReference type="SMART" id="SM00640">
    <property type="entry name" value="Glyco_32"/>
    <property type="match status" value="1"/>
</dbReference>
<evidence type="ECO:0000259" key="7">
    <source>
        <dbReference type="Pfam" id="PF08244"/>
    </source>
</evidence>
<feature type="domain" description="Glycosyl hydrolase family 32 C-terminal" evidence="7">
    <location>
        <begin position="368"/>
        <end position="472"/>
    </location>
</feature>
<accession>A0A650EQE3</accession>
<evidence type="ECO:0000259" key="6">
    <source>
        <dbReference type="Pfam" id="PF00251"/>
    </source>
</evidence>
<dbReference type="PANTHER" id="PTHR43101:SF1">
    <property type="entry name" value="BETA-FRUCTOSIDASE"/>
    <property type="match status" value="1"/>
</dbReference>